<evidence type="ECO:0000313" key="2">
    <source>
        <dbReference type="Proteomes" id="UP000789759"/>
    </source>
</evidence>
<accession>A0A9N9IWJ9</accession>
<dbReference type="Proteomes" id="UP000789759">
    <property type="component" value="Unassembled WGS sequence"/>
</dbReference>
<protein>
    <submittedName>
        <fullName evidence="1">9909_t:CDS:1</fullName>
    </submittedName>
</protein>
<sequence>DNKNVFDSIFAETHSKLECLNNKISKLQDIYLTNNDLDKKSDNKANEFIDNKASSESLVIYIDNFFTANQIKCFYKIYMLYSIHIVIKDKKIHDKRLDKQDNNAFLVKLQQFVCCIKRCFSNINP</sequence>
<feature type="non-terminal residue" evidence="1">
    <location>
        <position position="1"/>
    </location>
</feature>
<gene>
    <name evidence="1" type="ORF">CPELLU_LOCUS14831</name>
</gene>
<keyword evidence="2" id="KW-1185">Reference proteome</keyword>
<dbReference type="EMBL" id="CAJVQA010018277">
    <property type="protein sequence ID" value="CAG8753042.1"/>
    <property type="molecule type" value="Genomic_DNA"/>
</dbReference>
<proteinExistence type="predicted"/>
<organism evidence="1 2">
    <name type="scientific">Cetraspora pellucida</name>
    <dbReference type="NCBI Taxonomy" id="1433469"/>
    <lineage>
        <taxon>Eukaryota</taxon>
        <taxon>Fungi</taxon>
        <taxon>Fungi incertae sedis</taxon>
        <taxon>Mucoromycota</taxon>
        <taxon>Glomeromycotina</taxon>
        <taxon>Glomeromycetes</taxon>
        <taxon>Diversisporales</taxon>
        <taxon>Gigasporaceae</taxon>
        <taxon>Cetraspora</taxon>
    </lineage>
</organism>
<comment type="caution">
    <text evidence="1">The sequence shown here is derived from an EMBL/GenBank/DDBJ whole genome shotgun (WGS) entry which is preliminary data.</text>
</comment>
<dbReference type="OrthoDB" id="10482817at2759"/>
<name>A0A9N9IWJ9_9GLOM</name>
<reference evidence="1" key="1">
    <citation type="submission" date="2021-06" db="EMBL/GenBank/DDBJ databases">
        <authorList>
            <person name="Kallberg Y."/>
            <person name="Tangrot J."/>
            <person name="Rosling A."/>
        </authorList>
    </citation>
    <scope>NUCLEOTIDE SEQUENCE</scope>
    <source>
        <strain evidence="1">FL966</strain>
    </source>
</reference>
<evidence type="ECO:0000313" key="1">
    <source>
        <dbReference type="EMBL" id="CAG8753042.1"/>
    </source>
</evidence>
<dbReference type="AlphaFoldDB" id="A0A9N9IWJ9"/>